<gene>
    <name evidence="2" type="ORF">L227DRAFT_601357</name>
</gene>
<dbReference type="InterPro" id="IPR013149">
    <property type="entry name" value="ADH-like_C"/>
</dbReference>
<dbReference type="InterPro" id="IPR036291">
    <property type="entry name" value="NAD(P)-bd_dom_sf"/>
</dbReference>
<dbReference type="SUPFAM" id="SSF50129">
    <property type="entry name" value="GroES-like"/>
    <property type="match status" value="1"/>
</dbReference>
<dbReference type="InterPro" id="IPR013154">
    <property type="entry name" value="ADH-like_N"/>
</dbReference>
<dbReference type="GO" id="GO:0016651">
    <property type="term" value="F:oxidoreductase activity, acting on NAD(P)H"/>
    <property type="evidence" value="ECO:0007669"/>
    <property type="project" value="InterPro"/>
</dbReference>
<sequence length="358" mass="37901">MTPTTQKALGLPGEGHPFTLLDAWPVPTPGPDEVLVKIMSSALNPGDWKLQDYGVSVIGGTYPYIGGFDGAGVVEEIGSQVKNIAKGDNIMFTFGVNEPEKGSYQQYRVVSADNAAKMPDNITFDQAASVPTCLATVATGIWAHEPGASSVDFPAPWEEGGLTKFKDQAALIIGGSSSVGQYAIQLAKLQGFSPIVTTSSLKHADYLKSLGATHVIDRSLSPEAIAAEIQKLGRPIVYAYDAIADKTTQNLAYDVVAPGGSLVVADFRSQPILAEKLERDGGSKKVGYPFSGLSWPGNKKLGVELFARLEDWLRTGVVVPNRIEVLLGGLNAVPGGLDRLKSNQVSGVKLVVHPQETA</sequence>
<dbReference type="STRING" id="1328759.A0A5C2S9H9"/>
<dbReference type="Pfam" id="PF00107">
    <property type="entry name" value="ADH_zinc_N"/>
    <property type="match status" value="1"/>
</dbReference>
<dbReference type="PANTHER" id="PTHR45348:SF2">
    <property type="entry name" value="ZINC-TYPE ALCOHOL DEHYDROGENASE-LIKE PROTEIN C2E1P3.01"/>
    <property type="match status" value="1"/>
</dbReference>
<dbReference type="OrthoDB" id="3233595at2759"/>
<dbReference type="PANTHER" id="PTHR45348">
    <property type="entry name" value="HYPOTHETICAL OXIDOREDUCTASE (EUROFUNG)"/>
    <property type="match status" value="1"/>
</dbReference>
<evidence type="ECO:0000313" key="2">
    <source>
        <dbReference type="EMBL" id="RPD59724.1"/>
    </source>
</evidence>
<dbReference type="EMBL" id="ML122269">
    <property type="protein sequence ID" value="RPD59724.1"/>
    <property type="molecule type" value="Genomic_DNA"/>
</dbReference>
<dbReference type="CDD" id="cd08249">
    <property type="entry name" value="enoyl_reductase_like"/>
    <property type="match status" value="1"/>
</dbReference>
<dbReference type="InterPro" id="IPR011032">
    <property type="entry name" value="GroES-like_sf"/>
</dbReference>
<protein>
    <submittedName>
        <fullName evidence="2">GroES-like protein</fullName>
    </submittedName>
</protein>
<proteinExistence type="predicted"/>
<dbReference type="Gene3D" id="3.40.50.720">
    <property type="entry name" value="NAD(P)-binding Rossmann-like Domain"/>
    <property type="match status" value="1"/>
</dbReference>
<accession>A0A5C2S9H9</accession>
<keyword evidence="3" id="KW-1185">Reference proteome</keyword>
<evidence type="ECO:0000313" key="3">
    <source>
        <dbReference type="Proteomes" id="UP000313359"/>
    </source>
</evidence>
<feature type="domain" description="Enoyl reductase (ER)" evidence="1">
    <location>
        <begin position="15"/>
        <end position="352"/>
    </location>
</feature>
<reference evidence="2" key="1">
    <citation type="journal article" date="2018" name="Genome Biol. Evol.">
        <title>Genomics and development of Lentinus tigrinus, a white-rot wood-decaying mushroom with dimorphic fruiting bodies.</title>
        <authorList>
            <person name="Wu B."/>
            <person name="Xu Z."/>
            <person name="Knudson A."/>
            <person name="Carlson A."/>
            <person name="Chen N."/>
            <person name="Kovaka S."/>
            <person name="LaButti K."/>
            <person name="Lipzen A."/>
            <person name="Pennachio C."/>
            <person name="Riley R."/>
            <person name="Schakwitz W."/>
            <person name="Umezawa K."/>
            <person name="Ohm R.A."/>
            <person name="Grigoriev I.V."/>
            <person name="Nagy L.G."/>
            <person name="Gibbons J."/>
            <person name="Hibbett D."/>
        </authorList>
    </citation>
    <scope>NUCLEOTIDE SEQUENCE [LARGE SCALE GENOMIC DNA]</scope>
    <source>
        <strain evidence="2">ALCF2SS1-6</strain>
    </source>
</reference>
<dbReference type="InterPro" id="IPR047122">
    <property type="entry name" value="Trans-enoyl_RdTase-like"/>
</dbReference>
<dbReference type="Gene3D" id="3.90.180.10">
    <property type="entry name" value="Medium-chain alcohol dehydrogenases, catalytic domain"/>
    <property type="match status" value="1"/>
</dbReference>
<dbReference type="AlphaFoldDB" id="A0A5C2S9H9"/>
<name>A0A5C2S9H9_9APHY</name>
<dbReference type="Proteomes" id="UP000313359">
    <property type="component" value="Unassembled WGS sequence"/>
</dbReference>
<dbReference type="SMART" id="SM00829">
    <property type="entry name" value="PKS_ER"/>
    <property type="match status" value="1"/>
</dbReference>
<dbReference type="SUPFAM" id="SSF51735">
    <property type="entry name" value="NAD(P)-binding Rossmann-fold domains"/>
    <property type="match status" value="1"/>
</dbReference>
<dbReference type="Pfam" id="PF08240">
    <property type="entry name" value="ADH_N"/>
    <property type="match status" value="1"/>
</dbReference>
<dbReference type="InterPro" id="IPR020843">
    <property type="entry name" value="ER"/>
</dbReference>
<evidence type="ECO:0000259" key="1">
    <source>
        <dbReference type="SMART" id="SM00829"/>
    </source>
</evidence>
<organism evidence="2 3">
    <name type="scientific">Lentinus tigrinus ALCF2SS1-6</name>
    <dbReference type="NCBI Taxonomy" id="1328759"/>
    <lineage>
        <taxon>Eukaryota</taxon>
        <taxon>Fungi</taxon>
        <taxon>Dikarya</taxon>
        <taxon>Basidiomycota</taxon>
        <taxon>Agaricomycotina</taxon>
        <taxon>Agaricomycetes</taxon>
        <taxon>Polyporales</taxon>
        <taxon>Polyporaceae</taxon>
        <taxon>Lentinus</taxon>
    </lineage>
</organism>